<evidence type="ECO:0000313" key="3">
    <source>
        <dbReference type="Proteomes" id="UP000241964"/>
    </source>
</evidence>
<dbReference type="AlphaFoldDB" id="A0A2P8FWD3"/>
<proteinExistence type="predicted"/>
<dbReference type="EMBL" id="PYAS01000010">
    <property type="protein sequence ID" value="PSL26029.1"/>
    <property type="molecule type" value="Genomic_DNA"/>
</dbReference>
<evidence type="ECO:0000313" key="2">
    <source>
        <dbReference type="EMBL" id="PSL26029.1"/>
    </source>
</evidence>
<name>A0A2P8FWD3_9BACT</name>
<feature type="domain" description="YdhG-like" evidence="1">
    <location>
        <begin position="16"/>
        <end position="109"/>
    </location>
</feature>
<evidence type="ECO:0000259" key="1">
    <source>
        <dbReference type="Pfam" id="PF08818"/>
    </source>
</evidence>
<comment type="caution">
    <text evidence="2">The sequence shown here is derived from an EMBL/GenBank/DDBJ whole genome shotgun (WGS) entry which is preliminary data.</text>
</comment>
<dbReference type="InterPro" id="IPR014922">
    <property type="entry name" value="YdhG-like"/>
</dbReference>
<dbReference type="Pfam" id="PF08818">
    <property type="entry name" value="DUF1801"/>
    <property type="match status" value="1"/>
</dbReference>
<keyword evidence="3" id="KW-1185">Reference proteome</keyword>
<protein>
    <submittedName>
        <fullName evidence="2">Uncharacterized protein DUF1801</fullName>
    </submittedName>
</protein>
<reference evidence="2 3" key="1">
    <citation type="submission" date="2018-03" db="EMBL/GenBank/DDBJ databases">
        <title>Genomic Encyclopedia of Archaeal and Bacterial Type Strains, Phase II (KMG-II): from individual species to whole genera.</title>
        <authorList>
            <person name="Goeker M."/>
        </authorList>
    </citation>
    <scope>NUCLEOTIDE SEQUENCE [LARGE SCALE GENOMIC DNA]</scope>
    <source>
        <strain evidence="2 3">DSM 29057</strain>
    </source>
</reference>
<gene>
    <name evidence="2" type="ORF">CLV60_1107</name>
</gene>
<organism evidence="2 3">
    <name type="scientific">Dyadobacter jiangsuensis</name>
    <dbReference type="NCBI Taxonomy" id="1591085"/>
    <lineage>
        <taxon>Bacteria</taxon>
        <taxon>Pseudomonadati</taxon>
        <taxon>Bacteroidota</taxon>
        <taxon>Cytophagia</taxon>
        <taxon>Cytophagales</taxon>
        <taxon>Spirosomataceae</taxon>
        <taxon>Dyadobacter</taxon>
    </lineage>
</organism>
<dbReference type="Proteomes" id="UP000241964">
    <property type="component" value="Unassembled WGS sequence"/>
</dbReference>
<dbReference type="Gene3D" id="3.90.1150.200">
    <property type="match status" value="1"/>
</dbReference>
<accession>A0A2P8FWD3</accession>
<sequence>MREIDQYFMEKPEPARSCLLALRHLVLSFDPQIREDWQYKMPFYKLGRKRLCYLWEEKKTGTPYLGIVDGYLLDHPLLRAEKRSRMKILLINPTEDLPLETIHEILAQARANLRIQ</sequence>
<dbReference type="SUPFAM" id="SSF159888">
    <property type="entry name" value="YdhG-like"/>
    <property type="match status" value="1"/>
</dbReference>
<dbReference type="OrthoDB" id="670608at2"/>